<name>A0A0D8ZWH6_9CYAN</name>
<dbReference type="Pfam" id="PF11948">
    <property type="entry name" value="DUF3465"/>
    <property type="match status" value="1"/>
</dbReference>
<keyword evidence="2" id="KW-1185">Reference proteome</keyword>
<organism evidence="1 2">
    <name type="scientific">Aliterella atlantica CENA595</name>
    <dbReference type="NCBI Taxonomy" id="1618023"/>
    <lineage>
        <taxon>Bacteria</taxon>
        <taxon>Bacillati</taxon>
        <taxon>Cyanobacteriota</taxon>
        <taxon>Cyanophyceae</taxon>
        <taxon>Chroococcidiopsidales</taxon>
        <taxon>Aliterellaceae</taxon>
        <taxon>Aliterella</taxon>
    </lineage>
</organism>
<reference evidence="1 2" key="1">
    <citation type="submission" date="2015-02" db="EMBL/GenBank/DDBJ databases">
        <title>Draft genome of a novel marine cyanobacterium (Chroococcales) isolated from South Atlantic Ocean.</title>
        <authorList>
            <person name="Rigonato J."/>
            <person name="Alvarenga D.O."/>
            <person name="Branco L.H."/>
            <person name="Varani A.M."/>
            <person name="Brandini F.P."/>
            <person name="Fiore M.F."/>
        </authorList>
    </citation>
    <scope>NUCLEOTIDE SEQUENCE [LARGE SCALE GENOMIC DNA]</scope>
    <source>
        <strain evidence="1 2">CENA595</strain>
    </source>
</reference>
<accession>A0A0D8ZWH6</accession>
<gene>
    <name evidence="1" type="ORF">UH38_12200</name>
</gene>
<comment type="caution">
    <text evidence="1">The sequence shown here is derived from an EMBL/GenBank/DDBJ whole genome shotgun (WGS) entry which is preliminary data.</text>
</comment>
<dbReference type="Proteomes" id="UP000032452">
    <property type="component" value="Unassembled WGS sequence"/>
</dbReference>
<protein>
    <recommendedName>
        <fullName evidence="3">DUF3465 domain-containing protein</fullName>
    </recommendedName>
</protein>
<dbReference type="STRING" id="1618023.UH38_12200"/>
<sequence length="157" mass="18201">MGYQHQTLSLNLASLQRSAKVYNISQRSPNTAPRYQLTNLAVIKNAFNRRISNIQVLVQGKVIAILPDDLRGDRHQRFIIRLANLQTLLISHNIDIAPRVKDLKMGDSLYIYGEYEWNAKGGVIHWTHRDPKKQHIDGWIRKNNITYQQSMQKLKVS</sequence>
<evidence type="ECO:0008006" key="3">
    <source>
        <dbReference type="Google" id="ProtNLM"/>
    </source>
</evidence>
<proteinExistence type="predicted"/>
<dbReference type="AlphaFoldDB" id="A0A0D8ZWH6"/>
<dbReference type="PATRIC" id="fig|1618023.3.peg.4308"/>
<evidence type="ECO:0000313" key="1">
    <source>
        <dbReference type="EMBL" id="KJH71591.1"/>
    </source>
</evidence>
<evidence type="ECO:0000313" key="2">
    <source>
        <dbReference type="Proteomes" id="UP000032452"/>
    </source>
</evidence>
<dbReference type="EMBL" id="JYON01000011">
    <property type="protein sequence ID" value="KJH71591.1"/>
    <property type="molecule type" value="Genomic_DNA"/>
</dbReference>
<dbReference type="InterPro" id="IPR021856">
    <property type="entry name" value="DUF3465"/>
</dbReference>